<reference evidence="2 3" key="1">
    <citation type="submission" date="2017-12" db="EMBL/GenBank/DDBJ databases">
        <title>Phylogenetic diversity of female urinary microbiome.</title>
        <authorList>
            <person name="Thomas-White K."/>
            <person name="Wolfe A.J."/>
        </authorList>
    </citation>
    <scope>NUCLEOTIDE SEQUENCE [LARGE SCALE GENOMIC DNA]</scope>
    <source>
        <strain evidence="2 3">UMB0038</strain>
    </source>
</reference>
<evidence type="ECO:0000256" key="1">
    <source>
        <dbReference type="SAM" id="MobiDB-lite"/>
    </source>
</evidence>
<evidence type="ECO:0000313" key="3">
    <source>
        <dbReference type="Proteomes" id="UP000234847"/>
    </source>
</evidence>
<proteinExistence type="predicted"/>
<dbReference type="EMBL" id="PKJT01000002">
    <property type="protein sequence ID" value="PKZ82977.1"/>
    <property type="molecule type" value="Genomic_DNA"/>
</dbReference>
<name>A0AAX0VM46_MICLU</name>
<gene>
    <name evidence="2" type="ORF">CYJ95_03570</name>
</gene>
<comment type="caution">
    <text evidence="2">The sequence shown here is derived from an EMBL/GenBank/DDBJ whole genome shotgun (WGS) entry which is preliminary data.</text>
</comment>
<organism evidence="2 3">
    <name type="scientific">Micrococcus luteus</name>
    <name type="common">Micrococcus lysodeikticus</name>
    <dbReference type="NCBI Taxonomy" id="1270"/>
    <lineage>
        <taxon>Bacteria</taxon>
        <taxon>Bacillati</taxon>
        <taxon>Actinomycetota</taxon>
        <taxon>Actinomycetes</taxon>
        <taxon>Micrococcales</taxon>
        <taxon>Micrococcaceae</taxon>
        <taxon>Micrococcus</taxon>
    </lineage>
</organism>
<evidence type="ECO:0000313" key="2">
    <source>
        <dbReference type="EMBL" id="PKZ82977.1"/>
    </source>
</evidence>
<dbReference type="AlphaFoldDB" id="A0AAX0VM46"/>
<feature type="region of interest" description="Disordered" evidence="1">
    <location>
        <begin position="255"/>
        <end position="299"/>
    </location>
</feature>
<protein>
    <recommendedName>
        <fullName evidence="4">Di-and tripeptidase</fullName>
    </recommendedName>
</protein>
<dbReference type="RefSeq" id="WP_101965646.1">
    <property type="nucleotide sequence ID" value="NZ_JACLBS010000011.1"/>
</dbReference>
<evidence type="ECO:0008006" key="4">
    <source>
        <dbReference type="Google" id="ProtNLM"/>
    </source>
</evidence>
<accession>A0AAX0VM46</accession>
<dbReference type="Proteomes" id="UP000234847">
    <property type="component" value="Unassembled WGS sequence"/>
</dbReference>
<sequence>MAKNSTIGRYASGKVKDFGLKSALDENGEPTEGFEKALSTVLAVQRPLVLKNIQRMAAKHPGESPERLAERLGQQYLTTVTGAGAAVGGTAIVPGIGTVAALGLSGVAVAGFMEATALYAQSLAELHGITTQDPQRAQALVMGLMLGDDAKELLREAAAKAGRPYDPQSSLNALAGTASGTGISAFVVDRLKRTFMRKMLLRQGAGFVGRAVPFGVGAVIGGVGNRAMGKAVMENAAELFGPLPMVIPGEIREGAAQGRAGGESAGAKDDGGVLGAIRRALPGGKDEKDDRQKKGKPAA</sequence>